<proteinExistence type="predicted"/>
<dbReference type="FunFam" id="3.40.50.300:FF:000421">
    <property type="entry name" value="Branched-chain amino acid ABC transporter ATP-binding protein"/>
    <property type="match status" value="1"/>
</dbReference>
<dbReference type="SMART" id="SM00382">
    <property type="entry name" value="AAA"/>
    <property type="match status" value="1"/>
</dbReference>
<dbReference type="InterPro" id="IPR003593">
    <property type="entry name" value="AAA+_ATPase"/>
</dbReference>
<evidence type="ECO:0000313" key="5">
    <source>
        <dbReference type="EMBL" id="BAB51705.1"/>
    </source>
</evidence>
<dbReference type="GO" id="GO:0016887">
    <property type="term" value="F:ATP hydrolysis activity"/>
    <property type="evidence" value="ECO:0007669"/>
    <property type="project" value="InterPro"/>
</dbReference>
<dbReference type="GO" id="GO:0005524">
    <property type="term" value="F:ATP binding"/>
    <property type="evidence" value="ECO:0007669"/>
    <property type="project" value="UniProtKB-KW"/>
</dbReference>
<dbReference type="InterPro" id="IPR003439">
    <property type="entry name" value="ABC_transporter-like_ATP-bd"/>
</dbReference>
<name>Q98CB6_RHILO</name>
<dbReference type="CDD" id="cd03219">
    <property type="entry name" value="ABC_Mj1267_LivG_branched"/>
    <property type="match status" value="1"/>
</dbReference>
<dbReference type="EMBL" id="BA000012">
    <property type="protein sequence ID" value="BAB51705.1"/>
    <property type="molecule type" value="Genomic_DNA"/>
</dbReference>
<organism evidence="5 6">
    <name type="scientific">Mesorhizobium japonicum (strain LMG 29417 / CECT 9101 / MAFF 303099)</name>
    <name type="common">Mesorhizobium loti (strain MAFF 303099)</name>
    <dbReference type="NCBI Taxonomy" id="266835"/>
    <lineage>
        <taxon>Bacteria</taxon>
        <taxon>Pseudomonadati</taxon>
        <taxon>Pseudomonadota</taxon>
        <taxon>Alphaproteobacteria</taxon>
        <taxon>Hyphomicrobiales</taxon>
        <taxon>Phyllobacteriaceae</taxon>
        <taxon>Mesorhizobium</taxon>
    </lineage>
</organism>
<evidence type="ECO:0000259" key="4">
    <source>
        <dbReference type="PROSITE" id="PS50893"/>
    </source>
</evidence>
<dbReference type="KEGG" id="mlo:mlr5219"/>
<reference evidence="5 6" key="1">
    <citation type="journal article" date="2000" name="DNA Res.">
        <title>Complete genome structure of the nitrogen-fixing symbiotic bacterium Mesorhizobium loti.</title>
        <authorList>
            <person name="Kaneko T."/>
            <person name="Nakamura Y."/>
            <person name="Sato S."/>
            <person name="Asamizu E."/>
            <person name="Kato T."/>
            <person name="Sasamoto S."/>
            <person name="Watanabe A."/>
            <person name="Idesawa K."/>
            <person name="Ishikawa A."/>
            <person name="Kawashima K."/>
            <person name="Kimura T."/>
            <person name="Kishida Y."/>
            <person name="Kiyokawa C."/>
            <person name="Kohara M."/>
            <person name="Matsumoto M."/>
            <person name="Matsuno A."/>
            <person name="Mochizuki Y."/>
            <person name="Nakayama S."/>
            <person name="Nakazaki N."/>
            <person name="Shimpo S."/>
            <person name="Sugimoto M."/>
            <person name="Takeuchi C."/>
            <person name="Yamada M."/>
            <person name="Tabata S."/>
        </authorList>
    </citation>
    <scope>NUCLEOTIDE SEQUENCE [LARGE SCALE GENOMIC DNA]</scope>
    <source>
        <strain evidence="6">LMG 29417 / CECT 9101 / MAFF 303099</strain>
    </source>
</reference>
<protein>
    <submittedName>
        <fullName evidence="5">ABC transporter, ATP-binding protein</fullName>
    </submittedName>
</protein>
<dbReference type="InterPro" id="IPR051120">
    <property type="entry name" value="ABC_AA/LPS_Transport"/>
</dbReference>
<evidence type="ECO:0000256" key="3">
    <source>
        <dbReference type="ARBA" id="ARBA00022840"/>
    </source>
</evidence>
<evidence type="ECO:0000256" key="2">
    <source>
        <dbReference type="ARBA" id="ARBA00022741"/>
    </source>
</evidence>
<keyword evidence="1" id="KW-0813">Transport</keyword>
<accession>Q98CB6</accession>
<dbReference type="Pfam" id="PF12399">
    <property type="entry name" value="BCA_ABC_TP_C"/>
    <property type="match status" value="1"/>
</dbReference>
<dbReference type="SUPFAM" id="SSF52540">
    <property type="entry name" value="P-loop containing nucleoside triphosphate hydrolases"/>
    <property type="match status" value="1"/>
</dbReference>
<gene>
    <name evidence="5" type="ordered locus">mlr5219</name>
</gene>
<dbReference type="eggNOG" id="COG0411">
    <property type="taxonomic scope" value="Bacteria"/>
</dbReference>
<dbReference type="PANTHER" id="PTHR45772">
    <property type="entry name" value="CONSERVED COMPONENT OF ABC TRANSPORTER FOR NATURAL AMINO ACIDS-RELATED"/>
    <property type="match status" value="1"/>
</dbReference>
<dbReference type="Gene3D" id="3.40.50.300">
    <property type="entry name" value="P-loop containing nucleotide triphosphate hydrolases"/>
    <property type="match status" value="1"/>
</dbReference>
<dbReference type="InterPro" id="IPR032823">
    <property type="entry name" value="BCA_ABC_TP_C"/>
</dbReference>
<dbReference type="PANTHER" id="PTHR45772:SF1">
    <property type="entry name" value="ABC TRANSPORTER ATP-BINDING PROTEIN"/>
    <property type="match status" value="1"/>
</dbReference>
<evidence type="ECO:0000256" key="1">
    <source>
        <dbReference type="ARBA" id="ARBA00022448"/>
    </source>
</evidence>
<dbReference type="AlphaFoldDB" id="Q98CB6"/>
<dbReference type="PROSITE" id="PS50893">
    <property type="entry name" value="ABC_TRANSPORTER_2"/>
    <property type="match status" value="1"/>
</dbReference>
<feature type="domain" description="ABC transporter" evidence="4">
    <location>
        <begin position="14"/>
        <end position="262"/>
    </location>
</feature>
<dbReference type="Proteomes" id="UP000000552">
    <property type="component" value="Chromosome"/>
</dbReference>
<dbReference type="GO" id="GO:0005886">
    <property type="term" value="C:plasma membrane"/>
    <property type="evidence" value="ECO:0007669"/>
    <property type="project" value="TreeGrafter"/>
</dbReference>
<keyword evidence="2" id="KW-0547">Nucleotide-binding</keyword>
<keyword evidence="3 5" id="KW-0067">ATP-binding</keyword>
<dbReference type="InterPro" id="IPR027417">
    <property type="entry name" value="P-loop_NTPase"/>
</dbReference>
<evidence type="ECO:0000313" key="6">
    <source>
        <dbReference type="Proteomes" id="UP000000552"/>
    </source>
</evidence>
<dbReference type="HOGENOM" id="CLU_000604_1_2_5"/>
<dbReference type="Pfam" id="PF00005">
    <property type="entry name" value="ABC_tran"/>
    <property type="match status" value="1"/>
</dbReference>
<sequence>MPAGSIADAAAPLLALQGIGLSFGGVVALADIDLSVRPGEIRAIIGPNGAGKSSLINVISGVYRADRGHVLLDGVRYGQVPTQRLAHLGVTRTFQNLALFKGLSVLDNVASGLAYKVRSNFAGQVLGIGRSRGEQRDSLSRADQILEFLDLTAVRDRLAGTLPYGLQKRVELARALVAEPRLLLLDEPMAGMTASEKSEMASFVRAARDRFATTVVLIEHDVGVVMGLSDRIAVLDYGRKIADATPDEVRNDQRVIDAYLGVASDNEDGAGI</sequence>